<keyword evidence="1" id="KW-0547">Nucleotide-binding</keyword>
<dbReference type="EMBL" id="CP045121">
    <property type="protein sequence ID" value="QIN78854.1"/>
    <property type="molecule type" value="Genomic_DNA"/>
</dbReference>
<evidence type="ECO:0000256" key="1">
    <source>
        <dbReference type="ARBA" id="ARBA00022741"/>
    </source>
</evidence>
<dbReference type="SUPFAM" id="SSF52540">
    <property type="entry name" value="P-loop containing nucleoside triphosphate hydrolases"/>
    <property type="match status" value="1"/>
</dbReference>
<sequence length="473" mass="50076">MTGPTTTSSRRRRGPARREAGRVARVSLLIPSHALPPLDYLVPEDLAGEVRVGTAVTAPLSGYARLGIVVGLERQGENRTLEEVRTVVPSLSLRPAVVRLCGWAAMASAQPLPAVLQAALPPGVKLAYEVLRPARDWPWRAGDSVTRTELRRTLGAPASRAAEVEGRISLSPIHPRRRTVEWAVPSGEAGTEPPTRATRQRELLRVLEEQPGGLPVRELLRMTGAGRATLNQLVRRGAVRVEERPDAAPISYTRGSGIDLDGYLGGARRALDGGGAWVWRAPTGEGAMAAAAISRLAARRGGQTLVLAPDVGCVEKLARDLVRLLPAGLTVSPYHGSLGRERATAYEAARSGEVDVLVGTRTAALVPLASLGAICVVDEPNEDHRASADHKGLHVHARELAMARARIENAAAIFLSPTPSLRLYAPESGTRRLPPRPPARWPSIGVVDTRGTGAALSSSLVAACRETVGSGGG</sequence>
<dbReference type="Pfam" id="PF17764">
    <property type="entry name" value="PriA_3primeBD"/>
    <property type="match status" value="1"/>
</dbReference>
<protein>
    <recommendedName>
        <fullName evidence="4">Helicase ATP-binding domain-containing protein</fullName>
    </recommendedName>
</protein>
<dbReference type="InterPro" id="IPR042115">
    <property type="entry name" value="PriA_3primeBD_sf"/>
</dbReference>
<dbReference type="PANTHER" id="PTHR30580:SF0">
    <property type="entry name" value="PRIMOSOMAL PROTEIN N"/>
    <property type="match status" value="1"/>
</dbReference>
<name>A0A6G8PXA6_9ACTN</name>
<dbReference type="GO" id="GO:0006310">
    <property type="term" value="P:DNA recombination"/>
    <property type="evidence" value="ECO:0007669"/>
    <property type="project" value="TreeGrafter"/>
</dbReference>
<dbReference type="GO" id="GO:0043138">
    <property type="term" value="F:3'-5' DNA helicase activity"/>
    <property type="evidence" value="ECO:0007669"/>
    <property type="project" value="TreeGrafter"/>
</dbReference>
<dbReference type="RefSeq" id="WP_166396521.1">
    <property type="nucleotide sequence ID" value="NZ_CP045121.1"/>
</dbReference>
<organism evidence="5 6">
    <name type="scientific">Rubrobacter marinus</name>
    <dbReference type="NCBI Taxonomy" id="2653852"/>
    <lineage>
        <taxon>Bacteria</taxon>
        <taxon>Bacillati</taxon>
        <taxon>Actinomycetota</taxon>
        <taxon>Rubrobacteria</taxon>
        <taxon>Rubrobacterales</taxon>
        <taxon>Rubrobacteraceae</taxon>
        <taxon>Rubrobacter</taxon>
    </lineage>
</organism>
<reference evidence="5 6" key="1">
    <citation type="submission" date="2019-10" db="EMBL/GenBank/DDBJ databases">
        <title>Rubrobacter sp nov SCSIO 52915 isolated from a deep-sea sediment in the South China Sea.</title>
        <authorList>
            <person name="Chen R.W."/>
        </authorList>
    </citation>
    <scope>NUCLEOTIDE SEQUENCE [LARGE SCALE GENOMIC DNA]</scope>
    <source>
        <strain evidence="5 6">SCSIO 52915</strain>
    </source>
</reference>
<evidence type="ECO:0000256" key="3">
    <source>
        <dbReference type="ARBA" id="ARBA00023125"/>
    </source>
</evidence>
<accession>A0A6G8PXA6</accession>
<dbReference type="Proteomes" id="UP000502706">
    <property type="component" value="Chromosome"/>
</dbReference>
<keyword evidence="2" id="KW-0067">ATP-binding</keyword>
<dbReference type="KEGG" id="rmar:GBA65_10345"/>
<evidence type="ECO:0000313" key="5">
    <source>
        <dbReference type="EMBL" id="QIN78854.1"/>
    </source>
</evidence>
<dbReference type="PROSITE" id="PS51192">
    <property type="entry name" value="HELICASE_ATP_BIND_1"/>
    <property type="match status" value="1"/>
</dbReference>
<evidence type="ECO:0000256" key="2">
    <source>
        <dbReference type="ARBA" id="ARBA00022840"/>
    </source>
</evidence>
<keyword evidence="6" id="KW-1185">Reference proteome</keyword>
<dbReference type="GO" id="GO:0003677">
    <property type="term" value="F:DNA binding"/>
    <property type="evidence" value="ECO:0007669"/>
    <property type="project" value="UniProtKB-KW"/>
</dbReference>
<dbReference type="InterPro" id="IPR027417">
    <property type="entry name" value="P-loop_NTPase"/>
</dbReference>
<dbReference type="GO" id="GO:0006270">
    <property type="term" value="P:DNA replication initiation"/>
    <property type="evidence" value="ECO:0007669"/>
    <property type="project" value="TreeGrafter"/>
</dbReference>
<dbReference type="PANTHER" id="PTHR30580">
    <property type="entry name" value="PRIMOSOMAL PROTEIN N"/>
    <property type="match status" value="1"/>
</dbReference>
<gene>
    <name evidence="5" type="ORF">GBA65_10345</name>
</gene>
<dbReference type="Gene3D" id="3.40.50.300">
    <property type="entry name" value="P-loop containing nucleotide triphosphate hydrolases"/>
    <property type="match status" value="1"/>
</dbReference>
<evidence type="ECO:0000313" key="6">
    <source>
        <dbReference type="Proteomes" id="UP000502706"/>
    </source>
</evidence>
<dbReference type="GO" id="GO:0006302">
    <property type="term" value="P:double-strand break repair"/>
    <property type="evidence" value="ECO:0007669"/>
    <property type="project" value="TreeGrafter"/>
</dbReference>
<evidence type="ECO:0000259" key="4">
    <source>
        <dbReference type="PROSITE" id="PS51192"/>
    </source>
</evidence>
<dbReference type="Gene3D" id="3.40.1440.60">
    <property type="entry name" value="PriA, 3(prime) DNA-binding domain"/>
    <property type="match status" value="1"/>
</dbReference>
<feature type="domain" description="Helicase ATP-binding" evidence="4">
    <location>
        <begin position="268"/>
        <end position="437"/>
    </location>
</feature>
<dbReference type="InterPro" id="IPR014001">
    <property type="entry name" value="Helicase_ATP-bd"/>
</dbReference>
<dbReference type="AlphaFoldDB" id="A0A6G8PXA6"/>
<dbReference type="InterPro" id="IPR041222">
    <property type="entry name" value="PriA_3primeBD"/>
</dbReference>
<dbReference type="GO" id="GO:0005524">
    <property type="term" value="F:ATP binding"/>
    <property type="evidence" value="ECO:0007669"/>
    <property type="project" value="UniProtKB-KW"/>
</dbReference>
<keyword evidence="3" id="KW-0238">DNA-binding</keyword>
<proteinExistence type="predicted"/>